<feature type="region of interest" description="Disordered" evidence="7">
    <location>
        <begin position="94"/>
        <end position="119"/>
    </location>
</feature>
<keyword evidence="9" id="KW-1185">Reference proteome</keyword>
<evidence type="ECO:0000313" key="9">
    <source>
        <dbReference type="Proteomes" id="UP001634007"/>
    </source>
</evidence>
<comment type="subcellular location">
    <subcellularLocation>
        <location evidence="1">Membrane</location>
    </subcellularLocation>
</comment>
<evidence type="ECO:0000256" key="2">
    <source>
        <dbReference type="ARBA" id="ARBA00022614"/>
    </source>
</evidence>
<name>A0ABD3KPD4_EUCGL</name>
<evidence type="ECO:0000256" key="4">
    <source>
        <dbReference type="ARBA" id="ARBA00022737"/>
    </source>
</evidence>
<evidence type="ECO:0000256" key="6">
    <source>
        <dbReference type="ARBA" id="ARBA00023136"/>
    </source>
</evidence>
<keyword evidence="5" id="KW-1133">Transmembrane helix</keyword>
<keyword evidence="2" id="KW-0433">Leucine-rich repeat</keyword>
<gene>
    <name evidence="8" type="ORF">ACJRO7_020929</name>
</gene>
<keyword evidence="6" id="KW-0472">Membrane</keyword>
<organism evidence="8 9">
    <name type="scientific">Eucalyptus globulus</name>
    <name type="common">Tasmanian blue gum</name>
    <dbReference type="NCBI Taxonomy" id="34317"/>
    <lineage>
        <taxon>Eukaryota</taxon>
        <taxon>Viridiplantae</taxon>
        <taxon>Streptophyta</taxon>
        <taxon>Embryophyta</taxon>
        <taxon>Tracheophyta</taxon>
        <taxon>Spermatophyta</taxon>
        <taxon>Magnoliopsida</taxon>
        <taxon>eudicotyledons</taxon>
        <taxon>Gunneridae</taxon>
        <taxon>Pentapetalae</taxon>
        <taxon>rosids</taxon>
        <taxon>malvids</taxon>
        <taxon>Myrtales</taxon>
        <taxon>Myrtaceae</taxon>
        <taxon>Myrtoideae</taxon>
        <taxon>Eucalypteae</taxon>
        <taxon>Eucalyptus</taxon>
    </lineage>
</organism>
<dbReference type="Gene3D" id="3.80.10.10">
    <property type="entry name" value="Ribonuclease Inhibitor"/>
    <property type="match status" value="1"/>
</dbReference>
<dbReference type="SUPFAM" id="SSF52058">
    <property type="entry name" value="L domain-like"/>
    <property type="match status" value="1"/>
</dbReference>
<dbReference type="InterPro" id="IPR032675">
    <property type="entry name" value="LRR_dom_sf"/>
</dbReference>
<evidence type="ECO:0000256" key="3">
    <source>
        <dbReference type="ARBA" id="ARBA00022692"/>
    </source>
</evidence>
<accession>A0ABD3KPD4</accession>
<reference evidence="8 9" key="1">
    <citation type="submission" date="2024-11" db="EMBL/GenBank/DDBJ databases">
        <title>Chromosome-level genome assembly of Eucalyptus globulus Labill. provides insights into its genome evolution.</title>
        <authorList>
            <person name="Li X."/>
        </authorList>
    </citation>
    <scope>NUCLEOTIDE SEQUENCE [LARGE SCALE GENOMIC DNA]</scope>
    <source>
        <strain evidence="8">CL2024</strain>
        <tissue evidence="8">Fresh tender leaves</tissue>
    </source>
</reference>
<proteinExistence type="predicted"/>
<keyword evidence="3" id="KW-0812">Transmembrane</keyword>
<keyword evidence="4" id="KW-0677">Repeat</keyword>
<dbReference type="EMBL" id="JBJKBG010000005">
    <property type="protein sequence ID" value="KAL3739596.1"/>
    <property type="molecule type" value="Genomic_DNA"/>
</dbReference>
<dbReference type="Proteomes" id="UP001634007">
    <property type="component" value="Unassembled WGS sequence"/>
</dbReference>
<dbReference type="GO" id="GO:0016020">
    <property type="term" value="C:membrane"/>
    <property type="evidence" value="ECO:0007669"/>
    <property type="project" value="UniProtKB-SubCell"/>
</dbReference>
<dbReference type="PANTHER" id="PTHR27008">
    <property type="entry name" value="OS04G0122200 PROTEIN"/>
    <property type="match status" value="1"/>
</dbReference>
<sequence>MIVGTGKAQGLYHQGNKLQGPVPEDICNIPSLAFLSLSSNELDGSMPLCIGNLTSLKELHLGSYQFTSTISNSLWSLNNIMMFKYVQKFSEPRSFPQSRKSEGSDHRRFIRKPTFGRNT</sequence>
<protein>
    <submittedName>
        <fullName evidence="8">Uncharacterized protein</fullName>
    </submittedName>
</protein>
<evidence type="ECO:0000313" key="8">
    <source>
        <dbReference type="EMBL" id="KAL3739596.1"/>
    </source>
</evidence>
<dbReference type="Pfam" id="PF00560">
    <property type="entry name" value="LRR_1"/>
    <property type="match status" value="1"/>
</dbReference>
<dbReference type="InterPro" id="IPR001611">
    <property type="entry name" value="Leu-rich_rpt"/>
</dbReference>
<dbReference type="AlphaFoldDB" id="A0ABD3KPD4"/>
<dbReference type="InterPro" id="IPR051809">
    <property type="entry name" value="Plant_receptor-like_S/T_kinase"/>
</dbReference>
<dbReference type="PANTHER" id="PTHR27008:SF585">
    <property type="entry name" value="PROTEIN KINASE DOMAIN-CONTAINING PROTEIN"/>
    <property type="match status" value="1"/>
</dbReference>
<evidence type="ECO:0000256" key="7">
    <source>
        <dbReference type="SAM" id="MobiDB-lite"/>
    </source>
</evidence>
<evidence type="ECO:0000256" key="1">
    <source>
        <dbReference type="ARBA" id="ARBA00004370"/>
    </source>
</evidence>
<evidence type="ECO:0000256" key="5">
    <source>
        <dbReference type="ARBA" id="ARBA00022989"/>
    </source>
</evidence>
<comment type="caution">
    <text evidence="8">The sequence shown here is derived from an EMBL/GenBank/DDBJ whole genome shotgun (WGS) entry which is preliminary data.</text>
</comment>